<name>A0ABN3WPM7_9ACTN</name>
<evidence type="ECO:0000313" key="2">
    <source>
        <dbReference type="EMBL" id="GAA2921051.1"/>
    </source>
</evidence>
<accession>A0ABN3WPM7</accession>
<evidence type="ECO:0000256" key="1">
    <source>
        <dbReference type="SAM" id="SignalP"/>
    </source>
</evidence>
<dbReference type="EMBL" id="BAAAUD010000002">
    <property type="protein sequence ID" value="GAA2921051.1"/>
    <property type="molecule type" value="Genomic_DNA"/>
</dbReference>
<proteinExistence type="predicted"/>
<sequence length="137" mass="14545">MRKPSTICSLSAAAALAMGMLTAGPASADVRAAAWPNDTYYVCADYCDGATQGGVVWGNRTSKLQGWVEAYNGTTTVYFDAFAGSTKVDSDSRTSSGPVVPYNFYIGDPDRPGGVDRIRVQVCAPRGCGEQFNLIRD</sequence>
<keyword evidence="3" id="KW-1185">Reference proteome</keyword>
<evidence type="ECO:0000313" key="3">
    <source>
        <dbReference type="Proteomes" id="UP001500403"/>
    </source>
</evidence>
<keyword evidence="1" id="KW-0732">Signal</keyword>
<dbReference type="Proteomes" id="UP001500403">
    <property type="component" value="Unassembled WGS sequence"/>
</dbReference>
<gene>
    <name evidence="2" type="ORF">GCM10010446_01330</name>
</gene>
<evidence type="ECO:0008006" key="4">
    <source>
        <dbReference type="Google" id="ProtNLM"/>
    </source>
</evidence>
<feature type="chain" id="PRO_5047162046" description="Secreted protein" evidence="1">
    <location>
        <begin position="29"/>
        <end position="137"/>
    </location>
</feature>
<organism evidence="2 3">
    <name type="scientific">Streptomyces enissocaesilis</name>
    <dbReference type="NCBI Taxonomy" id="332589"/>
    <lineage>
        <taxon>Bacteria</taxon>
        <taxon>Bacillati</taxon>
        <taxon>Actinomycetota</taxon>
        <taxon>Actinomycetes</taxon>
        <taxon>Kitasatosporales</taxon>
        <taxon>Streptomycetaceae</taxon>
        <taxon>Streptomyces</taxon>
        <taxon>Streptomyces rochei group</taxon>
    </lineage>
</organism>
<comment type="caution">
    <text evidence="2">The sequence shown here is derived from an EMBL/GenBank/DDBJ whole genome shotgun (WGS) entry which is preliminary data.</text>
</comment>
<feature type="signal peptide" evidence="1">
    <location>
        <begin position="1"/>
        <end position="28"/>
    </location>
</feature>
<reference evidence="2 3" key="1">
    <citation type="journal article" date="2019" name="Int. J. Syst. Evol. Microbiol.">
        <title>The Global Catalogue of Microorganisms (GCM) 10K type strain sequencing project: providing services to taxonomists for standard genome sequencing and annotation.</title>
        <authorList>
            <consortium name="The Broad Institute Genomics Platform"/>
            <consortium name="The Broad Institute Genome Sequencing Center for Infectious Disease"/>
            <person name="Wu L."/>
            <person name="Ma J."/>
        </authorList>
    </citation>
    <scope>NUCLEOTIDE SEQUENCE [LARGE SCALE GENOMIC DNA]</scope>
    <source>
        <strain evidence="2 3">JCM 9088</strain>
    </source>
</reference>
<protein>
    <recommendedName>
        <fullName evidence="4">Secreted protein</fullName>
    </recommendedName>
</protein>